<evidence type="ECO:0000256" key="3">
    <source>
        <dbReference type="SAM" id="MobiDB-lite"/>
    </source>
</evidence>
<feature type="domain" description="FPL" evidence="5">
    <location>
        <begin position="49"/>
        <end position="198"/>
    </location>
</feature>
<keyword evidence="4" id="KW-1133">Transmembrane helix</keyword>
<dbReference type="GO" id="GO:0016197">
    <property type="term" value="P:endosomal transport"/>
    <property type="evidence" value="ECO:0007669"/>
    <property type="project" value="TreeGrafter"/>
</dbReference>
<dbReference type="InterPro" id="IPR045820">
    <property type="entry name" value="CLEC16A/TT9_C"/>
</dbReference>
<feature type="region of interest" description="Disordered" evidence="3">
    <location>
        <begin position="852"/>
        <end position="1016"/>
    </location>
</feature>
<dbReference type="GO" id="GO:1901096">
    <property type="term" value="P:regulation of autophagosome maturation"/>
    <property type="evidence" value="ECO:0007669"/>
    <property type="project" value="TreeGrafter"/>
</dbReference>
<feature type="transmembrane region" description="Helical" evidence="4">
    <location>
        <begin position="300"/>
        <end position="317"/>
    </location>
</feature>
<dbReference type="GO" id="GO:0006914">
    <property type="term" value="P:autophagy"/>
    <property type="evidence" value="ECO:0007669"/>
    <property type="project" value="UniProtKB-KW"/>
</dbReference>
<dbReference type="VEuPathDB" id="VectorBase:ASTE007080"/>
<keyword evidence="8" id="KW-1185">Reference proteome</keyword>
<dbReference type="Pfam" id="PF19439">
    <property type="entry name" value="CLEC16A_C"/>
    <property type="match status" value="1"/>
</dbReference>
<dbReference type="InterPro" id="IPR019155">
    <property type="entry name" value="CLEC16A/TT9_N"/>
</dbReference>
<dbReference type="VEuPathDB" id="VectorBase:ASTEI00016"/>
<feature type="compositionally biased region" description="Basic and acidic residues" evidence="3">
    <location>
        <begin position="1136"/>
        <end position="1159"/>
    </location>
</feature>
<feature type="compositionally biased region" description="Low complexity" evidence="3">
    <location>
        <begin position="423"/>
        <end position="459"/>
    </location>
</feature>
<dbReference type="EnsemblMetazoa" id="ASTEI00016-RA">
    <property type="protein sequence ID" value="ASTEI00016-PA"/>
    <property type="gene ID" value="ASTEI00016"/>
</dbReference>
<keyword evidence="4" id="KW-0812">Transmembrane</keyword>
<dbReference type="STRING" id="30069.A0A182XUY0"/>
<feature type="compositionally biased region" description="Polar residues" evidence="3">
    <location>
        <begin position="904"/>
        <end position="918"/>
    </location>
</feature>
<accession>A0A182XUY0</accession>
<dbReference type="PANTHER" id="PTHR21481:SF0">
    <property type="entry name" value="PROTEIN CLEC16A"/>
    <property type="match status" value="1"/>
</dbReference>
<keyword evidence="4" id="KW-0472">Membrane</keyword>
<comment type="similarity">
    <text evidence="1">Belongs to the CLEC16A/gop-1 family.</text>
</comment>
<dbReference type="VEuPathDB" id="VectorBase:ASTEI20_032946"/>
<feature type="compositionally biased region" description="Low complexity" evidence="3">
    <location>
        <begin position="1246"/>
        <end position="1255"/>
    </location>
</feature>
<dbReference type="Pfam" id="PF09758">
    <property type="entry name" value="FPL"/>
    <property type="match status" value="1"/>
</dbReference>
<feature type="region of interest" description="Disordered" evidence="3">
    <location>
        <begin position="1246"/>
        <end position="1272"/>
    </location>
</feature>
<dbReference type="OMA" id="DHLHYID"/>
<dbReference type="GO" id="GO:0005794">
    <property type="term" value="C:Golgi apparatus"/>
    <property type="evidence" value="ECO:0007669"/>
    <property type="project" value="TreeGrafter"/>
</dbReference>
<feature type="compositionally biased region" description="Basic and acidic residues" evidence="3">
    <location>
        <begin position="965"/>
        <end position="988"/>
    </location>
</feature>
<proteinExistence type="inferred from homology"/>
<feature type="compositionally biased region" description="Low complexity" evidence="3">
    <location>
        <begin position="1074"/>
        <end position="1084"/>
    </location>
</feature>
<keyword evidence="2" id="KW-0072">Autophagy</keyword>
<dbReference type="InterPro" id="IPR039272">
    <property type="entry name" value="CLEC16A/TT9"/>
</dbReference>
<name>A0A182XUY0_ANOST</name>
<feature type="region of interest" description="Disordered" evidence="3">
    <location>
        <begin position="421"/>
        <end position="466"/>
    </location>
</feature>
<dbReference type="PANTHER" id="PTHR21481">
    <property type="entry name" value="PROTEIN CLEC16A"/>
    <property type="match status" value="1"/>
</dbReference>
<feature type="region of interest" description="Disordered" evidence="3">
    <location>
        <begin position="1074"/>
        <end position="1187"/>
    </location>
</feature>
<feature type="compositionally biased region" description="Low complexity" evidence="3">
    <location>
        <begin position="1160"/>
        <end position="1182"/>
    </location>
</feature>
<organism evidence="7 8">
    <name type="scientific">Anopheles stephensi</name>
    <name type="common">Indo-Pakistan malaria mosquito</name>
    <dbReference type="NCBI Taxonomy" id="30069"/>
    <lineage>
        <taxon>Eukaryota</taxon>
        <taxon>Metazoa</taxon>
        <taxon>Ecdysozoa</taxon>
        <taxon>Arthropoda</taxon>
        <taxon>Hexapoda</taxon>
        <taxon>Insecta</taxon>
        <taxon>Pterygota</taxon>
        <taxon>Neoptera</taxon>
        <taxon>Endopterygota</taxon>
        <taxon>Diptera</taxon>
        <taxon>Nematocera</taxon>
        <taxon>Culicoidea</taxon>
        <taxon>Culicidae</taxon>
        <taxon>Anophelinae</taxon>
        <taxon>Anopheles</taxon>
    </lineage>
</organism>
<evidence type="ECO:0000313" key="7">
    <source>
        <dbReference type="EnsemblMetazoa" id="ASTEI00016-PA"/>
    </source>
</evidence>
<reference evidence="8" key="1">
    <citation type="journal article" date="2014" name="Genome Biol.">
        <title>Genome analysis of a major urban malaria vector mosquito, Anopheles stephensi.</title>
        <authorList>
            <person name="Jiang X."/>
            <person name="Peery A."/>
            <person name="Hall A.B."/>
            <person name="Sharma A."/>
            <person name="Chen X.G."/>
            <person name="Waterhouse R.M."/>
            <person name="Komissarov A."/>
            <person name="Riehle M.M."/>
            <person name="Shouche Y."/>
            <person name="Sharakhova M.V."/>
            <person name="Lawson D."/>
            <person name="Pakpour N."/>
            <person name="Arensburger P."/>
            <person name="Davidson V.L."/>
            <person name="Eiglmeier K."/>
            <person name="Emrich S."/>
            <person name="George P."/>
            <person name="Kennedy R.C."/>
            <person name="Mane S.P."/>
            <person name="Maslen G."/>
            <person name="Oringanje C."/>
            <person name="Qi Y."/>
            <person name="Settlage R."/>
            <person name="Tojo M."/>
            <person name="Tubio J.M."/>
            <person name="Unger M.F."/>
            <person name="Wang B."/>
            <person name="Vernick K.D."/>
            <person name="Ribeiro J.M."/>
            <person name="James A.A."/>
            <person name="Michel K."/>
            <person name="Riehle M.A."/>
            <person name="Luckhart S."/>
            <person name="Sharakhov I.V."/>
            <person name="Tu Z."/>
        </authorList>
    </citation>
    <scope>NUCLEOTIDE SEQUENCE [LARGE SCALE GENOMIC DNA]</scope>
    <source>
        <strain evidence="8">Indian</strain>
    </source>
</reference>
<sequence length="1272" mass="140478">MFRSRSWFGGGWNRPKNRLSLDHLKYLYSVLERNTTVSESNRGLLVESLRSIAEILIWGDQNDSSVFDFFLEKNMLSYFLHIMRQKSGGSSFVCVQLLQTLNILFENIRNETSLYYLLSNNLVNSIIVHKFDFSDEDVMGYYILFLKTLSLKLNTHTIHFFYNEHTNDFPLYTEAIKFFNHPESMVRIAVRTITLNVYRVQNPNMLQFIRDKTAAPYFSNLVWFIGKHILELDNCVRNDIDHQSQHRLANLVAEHLDHLHYLNDILCLDIADLNAVLTEHLLHKLFVPLYIFSLTPSPPMSMAVVTCNLAAVLNKVVDIDIKEMNNPRVASVVALFLLSLVFLVVTHRPLINALTWVILNADHTVFKEGAAQVLNAYIDNREVVALGFVQPVESLEEALESTVPSTAAYGVDQLHLADERAASGSNKSPNNSSSSSSSKSQASTSSSTSTSNEPPISNSPSPPTLSEEIEKVNITDEEKEKLLLNAYRTPETNRPFLDMVLSSLDCTENDFLALLALCLLYALANNKGVNSEWLEIVLNRSSPSNRTQYNVILIEKLLQIVNISSQPSCRIRLVTTELALKLLGQIIGTGAEESTASVPEEYLSSLHLSRNQAMNVLKNFYKSEDIFLDLFEDEYNEMVKATLNVEFLCNDSTILLPPTGTPLTGIGFTRRLPCGEVEKARRAIRVFFLLRRMCQSISGEKETLLPLTNPGQCVQIDNALDLNNSDLIACTVVMRDGTKYRRFLVMDILQLILVEPDRERLGWGVAKFVGFLQDVEVNGDKEDSRSLHLTIHRGGATNNRTPILSAKFMFDDHIRCMAAKQRLTKGRSKARQKKMFQIAQLLEIPGQLNESSFPSLSAGGSSAGGTPALRHGSSSRQGREHRPLFSTSNRVPGVAAALRRDSMPSGSVSRVQMSASRSTEGEPTGARRKLTTGPATRRESSQPIGIGSSGMKSRDNSRNRSSTPRSRESSPRIPRPRSEEIPLEDFRRSQNSSPVSRNSSNNPSRSHTPSRLTLEPLSVVNISTSTGGNGNGNGGNVSVLSGAVKDPIIPNVLLAGTISPAPIITPLPATVVPSELSPTSEETSFIANEERQKKRGVIETLTTGPATRRESSQPIGIGSSGMKSRDNSRNRSSTPRSRESSPRIPRPRSEEIPLEDFRRSQNSSPVSRNSSNNPSRSHTPSRLTLEPLSVVNISSSTGGNGNGNGGNVSVLSGAVKDPIIPNVLLAGTISPAPIITPLPATVVPSELSPTSEETSFIANEERQKKRGVIETV</sequence>
<evidence type="ECO:0000313" key="8">
    <source>
        <dbReference type="Proteomes" id="UP000076408"/>
    </source>
</evidence>
<evidence type="ECO:0000256" key="4">
    <source>
        <dbReference type="SAM" id="Phobius"/>
    </source>
</evidence>
<evidence type="ECO:0000259" key="5">
    <source>
        <dbReference type="Pfam" id="PF09758"/>
    </source>
</evidence>
<protein>
    <submittedName>
        <fullName evidence="7">Uncharacterized protein</fullName>
    </submittedName>
</protein>
<dbReference type="GO" id="GO:0005770">
    <property type="term" value="C:late endosome"/>
    <property type="evidence" value="ECO:0007669"/>
    <property type="project" value="TreeGrafter"/>
</dbReference>
<dbReference type="AlphaFoldDB" id="A0A182XUY0"/>
<evidence type="ECO:0000256" key="2">
    <source>
        <dbReference type="ARBA" id="ARBA00023006"/>
    </source>
</evidence>
<feature type="domain" description="CLEC16A/TT9 C-terminal" evidence="6">
    <location>
        <begin position="246"/>
        <end position="947"/>
    </location>
</feature>
<feature type="transmembrane region" description="Helical" evidence="4">
    <location>
        <begin position="329"/>
        <end position="345"/>
    </location>
</feature>
<evidence type="ECO:0000259" key="6">
    <source>
        <dbReference type="Pfam" id="PF19439"/>
    </source>
</evidence>
<reference evidence="7" key="2">
    <citation type="submission" date="2020-05" db="UniProtKB">
        <authorList>
            <consortium name="EnsemblMetazoa"/>
        </authorList>
    </citation>
    <scope>IDENTIFICATION</scope>
    <source>
        <strain evidence="7">Indian</strain>
    </source>
</reference>
<evidence type="ECO:0000256" key="1">
    <source>
        <dbReference type="ARBA" id="ARBA00006441"/>
    </source>
</evidence>
<feature type="compositionally biased region" description="Low complexity" evidence="3">
    <location>
        <begin position="989"/>
        <end position="1011"/>
    </location>
</feature>
<dbReference type="Proteomes" id="UP000076408">
    <property type="component" value="Unassembled WGS sequence"/>
</dbReference>
<dbReference type="GO" id="GO:0007034">
    <property type="term" value="P:vacuolar transport"/>
    <property type="evidence" value="ECO:0007669"/>
    <property type="project" value="TreeGrafter"/>
</dbReference>